<dbReference type="WBParaSite" id="ACAC_0001216901-mRNA-1">
    <property type="protein sequence ID" value="ACAC_0001216901-mRNA-1"/>
    <property type="gene ID" value="ACAC_0001216901"/>
</dbReference>
<reference evidence="1" key="1">
    <citation type="submission" date="2012-09" db="EMBL/GenBank/DDBJ databases">
        <authorList>
            <person name="Martin A.A."/>
        </authorList>
    </citation>
    <scope>NUCLEOTIDE SEQUENCE</scope>
</reference>
<evidence type="ECO:0000313" key="2">
    <source>
        <dbReference type="WBParaSite" id="ACAC_0001216901-mRNA-1"/>
    </source>
</evidence>
<name>A0A0K0DKV3_ANGCA</name>
<protein>
    <submittedName>
        <fullName evidence="2">Uncharacterized protein</fullName>
    </submittedName>
</protein>
<dbReference type="AlphaFoldDB" id="A0A0K0DKV3"/>
<reference evidence="2" key="2">
    <citation type="submission" date="2017-02" db="UniProtKB">
        <authorList>
            <consortium name="WormBaseParasite"/>
        </authorList>
    </citation>
    <scope>IDENTIFICATION</scope>
</reference>
<accession>A0A0K0DKV3</accession>
<proteinExistence type="predicted"/>
<sequence length="34" mass="3982">MLLILFSFITIVFFSLIVFFDHIFTIHSLPNGTH</sequence>
<dbReference type="Proteomes" id="UP000035642">
    <property type="component" value="Unassembled WGS sequence"/>
</dbReference>
<evidence type="ECO:0000313" key="1">
    <source>
        <dbReference type="Proteomes" id="UP000035642"/>
    </source>
</evidence>
<keyword evidence="1" id="KW-1185">Reference proteome</keyword>
<organism evidence="1 2">
    <name type="scientific">Angiostrongylus cantonensis</name>
    <name type="common">Rat lungworm</name>
    <dbReference type="NCBI Taxonomy" id="6313"/>
    <lineage>
        <taxon>Eukaryota</taxon>
        <taxon>Metazoa</taxon>
        <taxon>Ecdysozoa</taxon>
        <taxon>Nematoda</taxon>
        <taxon>Chromadorea</taxon>
        <taxon>Rhabditida</taxon>
        <taxon>Rhabditina</taxon>
        <taxon>Rhabditomorpha</taxon>
        <taxon>Strongyloidea</taxon>
        <taxon>Metastrongylidae</taxon>
        <taxon>Angiostrongylus</taxon>
    </lineage>
</organism>